<dbReference type="HOGENOM" id="CLU_030988_10_1_1"/>
<gene>
    <name evidence="6" type="primary">UB2G1</name>
    <name evidence="6" type="ORF">NBO_64g0021</name>
    <name evidence="7" type="ORF">NBO_64g0022</name>
</gene>
<evidence type="ECO:0000313" key="7">
    <source>
        <dbReference type="EMBL" id="EOB13641.1"/>
    </source>
</evidence>
<dbReference type="SMART" id="SM00212">
    <property type="entry name" value="UBCc"/>
    <property type="match status" value="1"/>
</dbReference>
<dbReference type="PROSITE" id="PS50127">
    <property type="entry name" value="UBC_2"/>
    <property type="match status" value="1"/>
</dbReference>
<dbReference type="InterPro" id="IPR000608">
    <property type="entry name" value="UBC"/>
</dbReference>
<dbReference type="VEuPathDB" id="MicrosporidiaDB:NBO_64g0022"/>
<feature type="active site" description="Glycyl thioester intermediate" evidence="3">
    <location>
        <position position="92"/>
    </location>
</feature>
<dbReference type="OMA" id="MFEWEVM"/>
<dbReference type="EMBL" id="KB908972">
    <property type="protein sequence ID" value="EOB13640.1"/>
    <property type="molecule type" value="Genomic_DNA"/>
</dbReference>
<evidence type="ECO:0000256" key="2">
    <source>
        <dbReference type="ARBA" id="ARBA00022786"/>
    </source>
</evidence>
<dbReference type="STRING" id="578461.R0MHL4"/>
<evidence type="ECO:0000313" key="8">
    <source>
        <dbReference type="Proteomes" id="UP000016927"/>
    </source>
</evidence>
<sequence>MAIGEGNRSKAFILNEYKKIQQKANDHFSVGLIDDNIYTWEILIFGPRDTPYENGIFRAKMIFPMNYPEAPPTFRFISEMWHPNIDRDGNVCISILHKPGDDVYGYESLGERWMPVRHPESVILSIISLLTAPNCESPANIDAAQDYRNDQEGYIKRVMRLTEKTLE</sequence>
<comment type="similarity">
    <text evidence="4">Belongs to the ubiquitin-conjugating enzyme family.</text>
</comment>
<evidence type="ECO:0000256" key="3">
    <source>
        <dbReference type="PROSITE-ProRule" id="PRU10133"/>
    </source>
</evidence>
<dbReference type="EMBL" id="KB908972">
    <property type="protein sequence ID" value="EOB13641.1"/>
    <property type="molecule type" value="Genomic_DNA"/>
</dbReference>
<proteinExistence type="inferred from homology"/>
<dbReference type="FunFam" id="3.10.110.10:FF:000051">
    <property type="entry name" value="ubiquitin-conjugating enzyme E2 R2-like"/>
    <property type="match status" value="1"/>
</dbReference>
<dbReference type="InterPro" id="IPR016135">
    <property type="entry name" value="UBQ-conjugating_enzyme/RWD"/>
</dbReference>
<dbReference type="PANTHER" id="PTHR24067">
    <property type="entry name" value="UBIQUITIN-CONJUGATING ENZYME E2"/>
    <property type="match status" value="1"/>
</dbReference>
<protein>
    <submittedName>
        <fullName evidence="6">Ubiquitin-conjugating enzyme E2 G1</fullName>
    </submittedName>
</protein>
<dbReference type="Gene3D" id="3.10.110.10">
    <property type="entry name" value="Ubiquitin Conjugating Enzyme"/>
    <property type="match status" value="1"/>
</dbReference>
<dbReference type="Pfam" id="PF00179">
    <property type="entry name" value="UQ_con"/>
    <property type="match status" value="1"/>
</dbReference>
<dbReference type="VEuPathDB" id="MicrosporidiaDB:NBO_64g0021"/>
<dbReference type="InterPro" id="IPR050113">
    <property type="entry name" value="Ub_conjugating_enzyme"/>
</dbReference>
<evidence type="ECO:0000313" key="6">
    <source>
        <dbReference type="EMBL" id="EOB13640.1"/>
    </source>
</evidence>
<dbReference type="AlphaFoldDB" id="R0MHL4"/>
<feature type="domain" description="UBC core" evidence="5">
    <location>
        <begin position="8"/>
        <end position="167"/>
    </location>
</feature>
<dbReference type="OrthoDB" id="19692at2759"/>
<dbReference type="SUPFAM" id="SSF54495">
    <property type="entry name" value="UBC-like"/>
    <property type="match status" value="1"/>
</dbReference>
<keyword evidence="4" id="KW-0547">Nucleotide-binding</keyword>
<dbReference type="PROSITE" id="PS00183">
    <property type="entry name" value="UBC_1"/>
    <property type="match status" value="1"/>
</dbReference>
<dbReference type="Proteomes" id="UP000016927">
    <property type="component" value="Unassembled WGS sequence"/>
</dbReference>
<evidence type="ECO:0000256" key="1">
    <source>
        <dbReference type="ARBA" id="ARBA00022679"/>
    </source>
</evidence>
<reference evidence="6 8" key="1">
    <citation type="journal article" date="2013" name="BMC Genomics">
        <title>Comparative genomics of parasitic silkworm microsporidia reveal an association between genome expansion and host adaptation.</title>
        <authorList>
            <person name="Pan G."/>
            <person name="Xu J."/>
            <person name="Li T."/>
            <person name="Xia Q."/>
            <person name="Liu S.L."/>
            <person name="Zhang G."/>
            <person name="Li S."/>
            <person name="Li C."/>
            <person name="Liu H."/>
            <person name="Yang L."/>
            <person name="Liu T."/>
            <person name="Zhang X."/>
            <person name="Wu Z."/>
            <person name="Fan W."/>
            <person name="Dang X."/>
            <person name="Xiang H."/>
            <person name="Tao M."/>
            <person name="Li Y."/>
            <person name="Hu J."/>
            <person name="Li Z."/>
            <person name="Lin L."/>
            <person name="Luo J."/>
            <person name="Geng L."/>
            <person name="Wang L."/>
            <person name="Long M."/>
            <person name="Wan Y."/>
            <person name="He N."/>
            <person name="Zhang Z."/>
            <person name="Lu C."/>
            <person name="Keeling P.J."/>
            <person name="Wang J."/>
            <person name="Xiang Z."/>
            <person name="Zhou Z."/>
        </authorList>
    </citation>
    <scope>NUCLEOTIDE SEQUENCE [LARGE SCALE GENOMIC DNA]</scope>
    <source>
        <strain evidence="6">CQ1</strain>
        <strain evidence="8">CQ1 / CVCC 102059</strain>
    </source>
</reference>
<keyword evidence="4" id="KW-0067">ATP-binding</keyword>
<evidence type="ECO:0000256" key="4">
    <source>
        <dbReference type="RuleBase" id="RU362109"/>
    </source>
</evidence>
<name>R0MHL4_NOSB1</name>
<dbReference type="InterPro" id="IPR023313">
    <property type="entry name" value="UBQ-conjugating_AS"/>
</dbReference>
<dbReference type="GO" id="GO:0005524">
    <property type="term" value="F:ATP binding"/>
    <property type="evidence" value="ECO:0007669"/>
    <property type="project" value="UniProtKB-UniRule"/>
</dbReference>
<dbReference type="GO" id="GO:0016740">
    <property type="term" value="F:transferase activity"/>
    <property type="evidence" value="ECO:0007669"/>
    <property type="project" value="UniProtKB-KW"/>
</dbReference>
<organism evidence="6 8">
    <name type="scientific">Nosema bombycis (strain CQ1 / CVCC 102059)</name>
    <name type="common">Microsporidian parasite</name>
    <name type="synonym">Pebrine of silkworm</name>
    <dbReference type="NCBI Taxonomy" id="578461"/>
    <lineage>
        <taxon>Eukaryota</taxon>
        <taxon>Fungi</taxon>
        <taxon>Fungi incertae sedis</taxon>
        <taxon>Microsporidia</taxon>
        <taxon>Nosematidae</taxon>
        <taxon>Nosema</taxon>
    </lineage>
</organism>
<keyword evidence="8" id="KW-1185">Reference proteome</keyword>
<evidence type="ECO:0000259" key="5">
    <source>
        <dbReference type="PROSITE" id="PS50127"/>
    </source>
</evidence>
<keyword evidence="2 4" id="KW-0833">Ubl conjugation pathway</keyword>
<accession>R0MHL4</accession>
<dbReference type="CDD" id="cd23795">
    <property type="entry name" value="UBCc_UBE2G1"/>
    <property type="match status" value="1"/>
</dbReference>
<keyword evidence="1" id="KW-0808">Transferase</keyword>